<dbReference type="InterPro" id="IPR036188">
    <property type="entry name" value="FAD/NAD-bd_sf"/>
</dbReference>
<evidence type="ECO:0000256" key="2">
    <source>
        <dbReference type="ARBA" id="ARBA00023002"/>
    </source>
</evidence>
<dbReference type="InterPro" id="IPR029043">
    <property type="entry name" value="GcvT/YgfZ_C"/>
</dbReference>
<dbReference type="Pfam" id="PF08669">
    <property type="entry name" value="GCV_T_C"/>
    <property type="match status" value="1"/>
</dbReference>
<dbReference type="Gene3D" id="3.50.50.60">
    <property type="entry name" value="FAD/NAD(P)-binding domain"/>
    <property type="match status" value="1"/>
</dbReference>
<dbReference type="Gene3D" id="3.30.70.1400">
    <property type="entry name" value="Aminomethyltransferase beta-barrel domains"/>
    <property type="match status" value="1"/>
</dbReference>
<feature type="domain" description="GCVT N-terminal" evidence="4">
    <location>
        <begin position="428"/>
        <end position="730"/>
    </location>
</feature>
<keyword evidence="2" id="KW-0560">Oxidoreductase</keyword>
<feature type="domain" description="FAD dependent oxidoreductase central" evidence="6">
    <location>
        <begin position="371"/>
        <end position="424"/>
    </location>
</feature>
<dbReference type="PANTHER" id="PTHR43757:SF2">
    <property type="entry name" value="AMINOMETHYLTRANSFERASE, MITOCHONDRIAL"/>
    <property type="match status" value="1"/>
</dbReference>
<dbReference type="InterPro" id="IPR032503">
    <property type="entry name" value="FAO_M"/>
</dbReference>
<protein>
    <submittedName>
        <fullName evidence="7">FAD-dependent oxidoreductase</fullName>
    </submittedName>
</protein>
<dbReference type="SUPFAM" id="SSF103025">
    <property type="entry name" value="Folate-binding domain"/>
    <property type="match status" value="1"/>
</dbReference>
<dbReference type="Proteomes" id="UP001596107">
    <property type="component" value="Unassembled WGS sequence"/>
</dbReference>
<dbReference type="SUPFAM" id="SSF51905">
    <property type="entry name" value="FAD/NAD(P)-binding domain"/>
    <property type="match status" value="1"/>
</dbReference>
<sequence>MKANARAVVIGGGVVGVSTLYHLAKKGWSDVVLLERKELTSGSTWHAAGLLPLFNMSYSVGQIHKYSVKFYRELQKETGMNVGFTQCSNIRLARTKDRWDEYMYYAGIAETIGIPVNILTPEQVKEIWPLCETEGLLGAIQHPDDGYIQPADLTQALAKGARDLGATIYRNTTVTALSQEADGSWTVTTDKGEICCEHVISCTGNFARRTGAMVGLDVPVIPVEHQYIVTEPHPAIVARKKEGLPEMGVLRESDSSWYMREENGGLLLGPYEVGAPCCYVDGPSDDSEYELFQEDLERLMPYVETAIARVPAFGEVGIKKIYNGAIAYTPDGSPIIGPAPRVKNFWLNEGHSFGVTAAGGAGWQLAEWIVEGEPSIDMMGVDPRRFGPYATEGYLREKNEEAYANVFTVHYPDEERPAARPLKTTPSYDRLKRLGAVFGSVYGWERPNWFAPQGYQVPESNLGVGADVLLKHNHAPALADGRVVEKWSFRRSNYFEHVGNEVKNVHENVGLLDMSAFAKIEVSGPGARAWLDSILANRIPKKRGRVALCHLLTRNGGVRSEFTVYEWKPGRFYLVSAGAYEAHDHDVLLKLAPADGSVTLRPLTQQYGVFVLAGPKSRDVLQKLTRTDLSNAAFPWLSGKEVAIGRASAHALRVNFVGELGWELHHPIEQQNLIFDLVMEAGAKFGIKPFGIRAMTAMAIEKSYRLIPRELSIEYTAWESGLDRFVHPDKGDFIGRDALLKQRETGLNWNYVTLQVGGVVDADARGNEAIYRAGELVGRATHGGFGWRVGKSLALAMVRPAHAAPGTELDIKILGKRHPAKVIGESPFDPENAALRSDGW</sequence>
<evidence type="ECO:0000259" key="5">
    <source>
        <dbReference type="Pfam" id="PF08669"/>
    </source>
</evidence>
<keyword evidence="8" id="KW-1185">Reference proteome</keyword>
<evidence type="ECO:0000313" key="7">
    <source>
        <dbReference type="EMBL" id="MFC5585721.1"/>
    </source>
</evidence>
<dbReference type="InterPro" id="IPR013977">
    <property type="entry name" value="GcvT_C"/>
</dbReference>
<dbReference type="InterPro" id="IPR006222">
    <property type="entry name" value="GCVT_N"/>
</dbReference>
<dbReference type="SUPFAM" id="SSF101790">
    <property type="entry name" value="Aminomethyltransferase beta-barrel domain"/>
    <property type="match status" value="1"/>
</dbReference>
<dbReference type="InterPro" id="IPR027266">
    <property type="entry name" value="TrmE/GcvT-like"/>
</dbReference>
<organism evidence="7 8">
    <name type="scientific">Nitratireductor kimnyeongensis</name>
    <dbReference type="NCBI Taxonomy" id="430679"/>
    <lineage>
        <taxon>Bacteria</taxon>
        <taxon>Pseudomonadati</taxon>
        <taxon>Pseudomonadota</taxon>
        <taxon>Alphaproteobacteria</taxon>
        <taxon>Hyphomicrobiales</taxon>
        <taxon>Phyllobacteriaceae</taxon>
        <taxon>Nitratireductor</taxon>
    </lineage>
</organism>
<accession>A0ABW0T8P7</accession>
<dbReference type="Pfam" id="PF01266">
    <property type="entry name" value="DAO"/>
    <property type="match status" value="1"/>
</dbReference>
<dbReference type="SUPFAM" id="SSF54373">
    <property type="entry name" value="FAD-linked reductases, C-terminal domain"/>
    <property type="match status" value="1"/>
</dbReference>
<feature type="domain" description="Aminomethyltransferase C-terminal" evidence="5">
    <location>
        <begin position="754"/>
        <end position="829"/>
    </location>
</feature>
<evidence type="ECO:0000256" key="1">
    <source>
        <dbReference type="ARBA" id="ARBA00008609"/>
    </source>
</evidence>
<name>A0ABW0T8P7_9HYPH</name>
<evidence type="ECO:0000259" key="6">
    <source>
        <dbReference type="Pfam" id="PF16350"/>
    </source>
</evidence>
<proteinExistence type="inferred from homology"/>
<dbReference type="Pfam" id="PF01571">
    <property type="entry name" value="GCV_T"/>
    <property type="match status" value="1"/>
</dbReference>
<reference evidence="8" key="1">
    <citation type="journal article" date="2019" name="Int. J. Syst. Evol. Microbiol.">
        <title>The Global Catalogue of Microorganisms (GCM) 10K type strain sequencing project: providing services to taxonomists for standard genome sequencing and annotation.</title>
        <authorList>
            <consortium name="The Broad Institute Genomics Platform"/>
            <consortium name="The Broad Institute Genome Sequencing Center for Infectious Disease"/>
            <person name="Wu L."/>
            <person name="Ma J."/>
        </authorList>
    </citation>
    <scope>NUCLEOTIDE SEQUENCE [LARGE SCALE GENOMIC DNA]</scope>
    <source>
        <strain evidence="8">JCM 3366</strain>
    </source>
</reference>
<dbReference type="InterPro" id="IPR028896">
    <property type="entry name" value="GcvT/YgfZ/DmdA"/>
</dbReference>
<gene>
    <name evidence="7" type="ORF">ACFPOD_11410</name>
</gene>
<feature type="domain" description="FAD dependent oxidoreductase" evidence="3">
    <location>
        <begin position="7"/>
        <end position="368"/>
    </location>
</feature>
<comment type="similarity">
    <text evidence="1">Belongs to the GcvT family.</text>
</comment>
<dbReference type="Gene3D" id="3.30.9.10">
    <property type="entry name" value="D-Amino Acid Oxidase, subunit A, domain 2"/>
    <property type="match status" value="1"/>
</dbReference>
<evidence type="ECO:0000259" key="3">
    <source>
        <dbReference type="Pfam" id="PF01266"/>
    </source>
</evidence>
<dbReference type="Gene3D" id="2.40.30.110">
    <property type="entry name" value="Aminomethyltransferase beta-barrel domains"/>
    <property type="match status" value="1"/>
</dbReference>
<comment type="caution">
    <text evidence="7">The sequence shown here is derived from an EMBL/GenBank/DDBJ whole genome shotgun (WGS) entry which is preliminary data.</text>
</comment>
<dbReference type="InterPro" id="IPR006076">
    <property type="entry name" value="FAD-dep_OxRdtase"/>
</dbReference>
<evidence type="ECO:0000259" key="4">
    <source>
        <dbReference type="Pfam" id="PF01571"/>
    </source>
</evidence>
<dbReference type="RefSeq" id="WP_223021000.1">
    <property type="nucleotide sequence ID" value="NZ_CP078143.1"/>
</dbReference>
<dbReference type="PANTHER" id="PTHR43757">
    <property type="entry name" value="AMINOMETHYLTRANSFERASE"/>
    <property type="match status" value="1"/>
</dbReference>
<dbReference type="Pfam" id="PF16350">
    <property type="entry name" value="FAO_M"/>
    <property type="match status" value="1"/>
</dbReference>
<dbReference type="EMBL" id="JBHSNB010000002">
    <property type="protein sequence ID" value="MFC5585721.1"/>
    <property type="molecule type" value="Genomic_DNA"/>
</dbReference>
<evidence type="ECO:0000313" key="8">
    <source>
        <dbReference type="Proteomes" id="UP001596107"/>
    </source>
</evidence>
<dbReference type="Gene3D" id="3.30.1360.120">
    <property type="entry name" value="Probable tRNA modification gtpase trme, domain 1"/>
    <property type="match status" value="1"/>
</dbReference>